<gene>
    <name evidence="9" type="ORF">CHR55_32880</name>
</gene>
<dbReference type="RefSeq" id="WP_099699040.1">
    <property type="nucleotide sequence ID" value="NZ_NOVD01000080.1"/>
</dbReference>
<dbReference type="InterPro" id="IPR000515">
    <property type="entry name" value="MetI-like"/>
</dbReference>
<keyword evidence="2 7" id="KW-0813">Transport</keyword>
<dbReference type="EMBL" id="NOVD01000080">
    <property type="protein sequence ID" value="PCK22204.1"/>
    <property type="molecule type" value="Genomic_DNA"/>
</dbReference>
<dbReference type="GO" id="GO:0005886">
    <property type="term" value="C:plasma membrane"/>
    <property type="evidence" value="ECO:0007669"/>
    <property type="project" value="UniProtKB-SubCell"/>
</dbReference>
<evidence type="ECO:0000256" key="4">
    <source>
        <dbReference type="ARBA" id="ARBA00022692"/>
    </source>
</evidence>
<organism evidence="9 10">
    <name type="scientific">Rhodococcus qingshengii</name>
    <dbReference type="NCBI Taxonomy" id="334542"/>
    <lineage>
        <taxon>Bacteria</taxon>
        <taxon>Bacillati</taxon>
        <taxon>Actinomycetota</taxon>
        <taxon>Actinomycetes</taxon>
        <taxon>Mycobacteriales</taxon>
        <taxon>Nocardiaceae</taxon>
        <taxon>Rhodococcus</taxon>
        <taxon>Rhodococcus erythropolis group</taxon>
    </lineage>
</organism>
<evidence type="ECO:0000256" key="7">
    <source>
        <dbReference type="RuleBase" id="RU363032"/>
    </source>
</evidence>
<dbReference type="PANTHER" id="PTHR43386:SF1">
    <property type="entry name" value="D,D-DIPEPTIDE TRANSPORT SYSTEM PERMEASE PROTEIN DDPC-RELATED"/>
    <property type="match status" value="1"/>
</dbReference>
<keyword evidence="5 7" id="KW-1133">Transmembrane helix</keyword>
<evidence type="ECO:0000256" key="6">
    <source>
        <dbReference type="ARBA" id="ARBA00023136"/>
    </source>
</evidence>
<dbReference type="PROSITE" id="PS50928">
    <property type="entry name" value="ABC_TM1"/>
    <property type="match status" value="1"/>
</dbReference>
<feature type="transmembrane region" description="Helical" evidence="7">
    <location>
        <begin position="144"/>
        <end position="171"/>
    </location>
</feature>
<evidence type="ECO:0000313" key="10">
    <source>
        <dbReference type="Proteomes" id="UP000230886"/>
    </source>
</evidence>
<comment type="caution">
    <text evidence="9">The sequence shown here is derived from an EMBL/GenBank/DDBJ whole genome shotgun (WGS) entry which is preliminary data.</text>
</comment>
<protein>
    <recommendedName>
        <fullName evidence="8">ABC transmembrane type-1 domain-containing protein</fullName>
    </recommendedName>
</protein>
<dbReference type="PANTHER" id="PTHR43386">
    <property type="entry name" value="OLIGOPEPTIDE TRANSPORT SYSTEM PERMEASE PROTEIN APPC"/>
    <property type="match status" value="1"/>
</dbReference>
<name>A0A2A5IXY1_RHOSG</name>
<feature type="domain" description="ABC transmembrane type-1" evidence="8">
    <location>
        <begin position="95"/>
        <end position="284"/>
    </location>
</feature>
<feature type="transmembrane region" description="Helical" evidence="7">
    <location>
        <begin position="216"/>
        <end position="241"/>
    </location>
</feature>
<feature type="transmembrane region" description="Helical" evidence="7">
    <location>
        <begin position="262"/>
        <end position="283"/>
    </location>
</feature>
<dbReference type="Pfam" id="PF00528">
    <property type="entry name" value="BPD_transp_1"/>
    <property type="match status" value="1"/>
</dbReference>
<evidence type="ECO:0000259" key="8">
    <source>
        <dbReference type="PROSITE" id="PS50928"/>
    </source>
</evidence>
<dbReference type="GO" id="GO:0055085">
    <property type="term" value="P:transmembrane transport"/>
    <property type="evidence" value="ECO:0007669"/>
    <property type="project" value="InterPro"/>
</dbReference>
<feature type="transmembrane region" description="Helical" evidence="7">
    <location>
        <begin position="99"/>
        <end position="123"/>
    </location>
</feature>
<dbReference type="SUPFAM" id="SSF161098">
    <property type="entry name" value="MetI-like"/>
    <property type="match status" value="1"/>
</dbReference>
<evidence type="ECO:0000313" key="9">
    <source>
        <dbReference type="EMBL" id="PCK22204.1"/>
    </source>
</evidence>
<feature type="transmembrane region" description="Helical" evidence="7">
    <location>
        <begin position="28"/>
        <end position="46"/>
    </location>
</feature>
<dbReference type="InterPro" id="IPR035906">
    <property type="entry name" value="MetI-like_sf"/>
</dbReference>
<dbReference type="Gene3D" id="1.10.3720.10">
    <property type="entry name" value="MetI-like"/>
    <property type="match status" value="1"/>
</dbReference>
<dbReference type="Proteomes" id="UP000230886">
    <property type="component" value="Unassembled WGS sequence"/>
</dbReference>
<reference evidence="9 10" key="1">
    <citation type="submission" date="2017-07" db="EMBL/GenBank/DDBJ databases">
        <title>Draft sequence of Rhodococcus enclensis 23b-28.</title>
        <authorList>
            <person name="Besaury L."/>
            <person name="Sancelme M."/>
            <person name="Amato P."/>
            <person name="Lallement A."/>
            <person name="Delort A.-M."/>
        </authorList>
    </citation>
    <scope>NUCLEOTIDE SEQUENCE [LARGE SCALE GENOMIC DNA]</scope>
    <source>
        <strain evidence="9 10">23b-28</strain>
    </source>
</reference>
<dbReference type="AlphaFoldDB" id="A0A2A5IXY1"/>
<sequence>MTALTVETTESSRGAVYVALTNLSRRPLAVVSSLIVIAMVVCALWPQSALPHDPRVGDSDARFVPPIFLPGGSSEYLLGADELGRDIFSMVIAGARYSLIIAVSGALIGLVVGASAGIVAGFYGGRVAALVMRLADIQLAFPMMVLLIAVVAAFGANLTTLILILGVTAWAPYARVTYTSTLSLREKEFVEAARASGLTGPRIMIGHILPNLVSPLIVLATFEVAQLFVIESGLSFLGLGVQPPNPSWGSMIAGARAYINDYWWASAIPGLFIVAVVLAFNLLGDELRDEFDPESS</sequence>
<dbReference type="CDD" id="cd06261">
    <property type="entry name" value="TM_PBP2"/>
    <property type="match status" value="1"/>
</dbReference>
<dbReference type="InterPro" id="IPR050366">
    <property type="entry name" value="BP-dependent_transpt_permease"/>
</dbReference>
<comment type="similarity">
    <text evidence="7">Belongs to the binding-protein-dependent transport system permease family.</text>
</comment>
<keyword evidence="4 7" id="KW-0812">Transmembrane</keyword>
<keyword evidence="3" id="KW-1003">Cell membrane</keyword>
<evidence type="ECO:0000256" key="3">
    <source>
        <dbReference type="ARBA" id="ARBA00022475"/>
    </source>
</evidence>
<accession>A0A2A5IXY1</accession>
<evidence type="ECO:0000256" key="5">
    <source>
        <dbReference type="ARBA" id="ARBA00022989"/>
    </source>
</evidence>
<evidence type="ECO:0000256" key="1">
    <source>
        <dbReference type="ARBA" id="ARBA00004651"/>
    </source>
</evidence>
<keyword evidence="6 7" id="KW-0472">Membrane</keyword>
<evidence type="ECO:0000256" key="2">
    <source>
        <dbReference type="ARBA" id="ARBA00022448"/>
    </source>
</evidence>
<proteinExistence type="inferred from homology"/>
<comment type="subcellular location">
    <subcellularLocation>
        <location evidence="1 7">Cell membrane</location>
        <topology evidence="1 7">Multi-pass membrane protein</topology>
    </subcellularLocation>
</comment>